<dbReference type="PANTHER" id="PTHR38465:SF2">
    <property type="entry name" value="HTH-TYPE TRANSCRIPTIONAL REGULATOR MMPR5"/>
    <property type="match status" value="1"/>
</dbReference>
<comment type="caution">
    <text evidence="5">The sequence shown here is derived from an EMBL/GenBank/DDBJ whole genome shotgun (WGS) entry which is preliminary data.</text>
</comment>
<dbReference type="SUPFAM" id="SSF46785">
    <property type="entry name" value="Winged helix' DNA-binding domain"/>
    <property type="match status" value="1"/>
</dbReference>
<name>A0ABS3XQT6_9ACTN</name>
<evidence type="ECO:0000259" key="4">
    <source>
        <dbReference type="Pfam" id="PF12802"/>
    </source>
</evidence>
<evidence type="ECO:0000313" key="6">
    <source>
        <dbReference type="Proteomes" id="UP000721954"/>
    </source>
</evidence>
<dbReference type="InterPro" id="IPR036388">
    <property type="entry name" value="WH-like_DNA-bd_sf"/>
</dbReference>
<dbReference type="InterPro" id="IPR052362">
    <property type="entry name" value="HTH-GbsR_regulator"/>
</dbReference>
<protein>
    <submittedName>
        <fullName evidence="5">MarR family transcriptional regulator</fullName>
    </submittedName>
</protein>
<dbReference type="Pfam" id="PF12802">
    <property type="entry name" value="MarR_2"/>
    <property type="match status" value="1"/>
</dbReference>
<organism evidence="5 6">
    <name type="scientific">Streptomyces smyrnaeus</name>
    <dbReference type="NCBI Taxonomy" id="1387713"/>
    <lineage>
        <taxon>Bacteria</taxon>
        <taxon>Bacillati</taxon>
        <taxon>Actinomycetota</taxon>
        <taxon>Actinomycetes</taxon>
        <taxon>Kitasatosporales</taxon>
        <taxon>Streptomycetaceae</taxon>
        <taxon>Streptomyces</taxon>
    </lineage>
</organism>
<dbReference type="EMBL" id="JAFFZM010000002">
    <property type="protein sequence ID" value="MBO8197665.1"/>
    <property type="molecule type" value="Genomic_DNA"/>
</dbReference>
<evidence type="ECO:0000313" key="5">
    <source>
        <dbReference type="EMBL" id="MBO8197665.1"/>
    </source>
</evidence>
<evidence type="ECO:0000256" key="1">
    <source>
        <dbReference type="ARBA" id="ARBA00023015"/>
    </source>
</evidence>
<reference evidence="5 6" key="1">
    <citation type="submission" date="2021-02" db="EMBL/GenBank/DDBJ databases">
        <title>Streptomyces spirodelae sp. nov., isolated from duckweed.</title>
        <authorList>
            <person name="Saimee Y."/>
            <person name="Duangmal K."/>
        </authorList>
    </citation>
    <scope>NUCLEOTIDE SEQUENCE [LARGE SCALE GENOMIC DNA]</scope>
    <source>
        <strain evidence="5 6">DSM 42105</strain>
    </source>
</reference>
<dbReference type="PANTHER" id="PTHR38465">
    <property type="entry name" value="HTH-TYPE TRANSCRIPTIONAL REGULATOR MJ1563-RELATED"/>
    <property type="match status" value="1"/>
</dbReference>
<keyword evidence="2" id="KW-0238">DNA-binding</keyword>
<proteinExistence type="predicted"/>
<keyword evidence="3" id="KW-0804">Transcription</keyword>
<keyword evidence="1" id="KW-0805">Transcription regulation</keyword>
<gene>
    <name evidence="5" type="ORF">JW613_04975</name>
</gene>
<evidence type="ECO:0000256" key="2">
    <source>
        <dbReference type="ARBA" id="ARBA00023125"/>
    </source>
</evidence>
<sequence>MQRMASRVFACLLASEDGALTSVELSERLQASAAAISGAVRYLAQVGMISRQRDPGSRRERYTLHQDVWYSTLLNRDNVLSRWLVTLNSGAEALGTDSPGGRRVQESAEFLEFMQHGLEDMLKRWQSRKG</sequence>
<dbReference type="InterPro" id="IPR036390">
    <property type="entry name" value="WH_DNA-bd_sf"/>
</dbReference>
<evidence type="ECO:0000256" key="3">
    <source>
        <dbReference type="ARBA" id="ARBA00023163"/>
    </source>
</evidence>
<dbReference type="Proteomes" id="UP000721954">
    <property type="component" value="Unassembled WGS sequence"/>
</dbReference>
<keyword evidence="6" id="KW-1185">Reference proteome</keyword>
<dbReference type="Gene3D" id="1.10.10.10">
    <property type="entry name" value="Winged helix-like DNA-binding domain superfamily/Winged helix DNA-binding domain"/>
    <property type="match status" value="1"/>
</dbReference>
<feature type="domain" description="HTH marR-type" evidence="4">
    <location>
        <begin position="2"/>
        <end position="60"/>
    </location>
</feature>
<accession>A0ABS3XQT6</accession>
<dbReference type="InterPro" id="IPR000835">
    <property type="entry name" value="HTH_MarR-typ"/>
</dbReference>